<organism evidence="4 5">
    <name type="scientific">Chryseobacterium oleae</name>
    <dbReference type="NCBI Taxonomy" id="491207"/>
    <lineage>
        <taxon>Bacteria</taxon>
        <taxon>Pseudomonadati</taxon>
        <taxon>Bacteroidota</taxon>
        <taxon>Flavobacteriia</taxon>
        <taxon>Flavobacteriales</taxon>
        <taxon>Weeksellaceae</taxon>
        <taxon>Chryseobacterium group</taxon>
        <taxon>Chryseobacterium</taxon>
    </lineage>
</organism>
<keyword evidence="1" id="KW-0560">Oxidoreductase</keyword>
<dbReference type="EMBL" id="FOVD01000012">
    <property type="protein sequence ID" value="SFN95325.1"/>
    <property type="molecule type" value="Genomic_DNA"/>
</dbReference>
<evidence type="ECO:0000256" key="1">
    <source>
        <dbReference type="ARBA" id="ARBA00023002"/>
    </source>
</evidence>
<dbReference type="InterPro" id="IPR002938">
    <property type="entry name" value="FAD-bd"/>
</dbReference>
<sequence length="372" mass="42337">MNSISIIGAGIGGLTLGNILKQQQLDFNLYESAPEIKPVGAGIMMAVNAMQIFDKLGLKEKIENAGNKVHGISITDESLKPITKTNIAVLEKKYSSCNVAIHRAELQKILADNIGYEKIQLNHSLRKIEKKENYILHFENGIQTESEIVFGADGIKSNIRNQILQTGSIRNAGQKCWRGLVELDLPEQFNQEAIEMWGKGKRFGFVKISEKKVYWYALVNERKHKRYNTLSENFRGFHPLILHILDATLRENMILNDITDLSPIPSWHSDNLCLIGDAAHATTPNMGQGACQAIEDAYIIGKLLENSRDFNKIFEEFQKIRRKKVDYVVETSWKIGKISQWEKGNALRNFFMRLIPESTHQKLAEKIIRLEM</sequence>
<dbReference type="InterPro" id="IPR036188">
    <property type="entry name" value="FAD/NAD-bd_sf"/>
</dbReference>
<dbReference type="Gene3D" id="3.50.50.60">
    <property type="entry name" value="FAD/NAD(P)-binding domain"/>
    <property type="match status" value="1"/>
</dbReference>
<dbReference type="AlphaFoldDB" id="A0A1I5D7V6"/>
<accession>A0A1I5D7V6</accession>
<evidence type="ECO:0000256" key="2">
    <source>
        <dbReference type="ARBA" id="ARBA00023033"/>
    </source>
</evidence>
<keyword evidence="5" id="KW-1185">Reference proteome</keyword>
<evidence type="ECO:0000259" key="3">
    <source>
        <dbReference type="Pfam" id="PF01494"/>
    </source>
</evidence>
<evidence type="ECO:0000313" key="4">
    <source>
        <dbReference type="EMBL" id="SFN95325.1"/>
    </source>
</evidence>
<dbReference type="SUPFAM" id="SSF51905">
    <property type="entry name" value="FAD/NAD(P)-binding domain"/>
    <property type="match status" value="1"/>
</dbReference>
<proteinExistence type="predicted"/>
<dbReference type="GO" id="GO:0071949">
    <property type="term" value="F:FAD binding"/>
    <property type="evidence" value="ECO:0007669"/>
    <property type="project" value="InterPro"/>
</dbReference>
<keyword evidence="2" id="KW-0503">Monooxygenase</keyword>
<dbReference type="RefSeq" id="WP_090027829.1">
    <property type="nucleotide sequence ID" value="NZ_FOVD01000012.1"/>
</dbReference>
<protein>
    <submittedName>
        <fullName evidence="4">2-polyprenyl-6-methoxyphenol hydroxylase</fullName>
    </submittedName>
</protein>
<dbReference type="PRINTS" id="PR00420">
    <property type="entry name" value="RNGMNOXGNASE"/>
</dbReference>
<dbReference type="InterPro" id="IPR050493">
    <property type="entry name" value="FAD-dep_Monooxygenase_BioMet"/>
</dbReference>
<gene>
    <name evidence="4" type="ORF">SAMN05421594_4859</name>
</gene>
<evidence type="ECO:0000313" key="5">
    <source>
        <dbReference type="Proteomes" id="UP000198769"/>
    </source>
</evidence>
<dbReference type="OrthoDB" id="9766816at2"/>
<dbReference type="Proteomes" id="UP000198769">
    <property type="component" value="Unassembled WGS sequence"/>
</dbReference>
<dbReference type="GO" id="GO:0004497">
    <property type="term" value="F:monooxygenase activity"/>
    <property type="evidence" value="ECO:0007669"/>
    <property type="project" value="UniProtKB-KW"/>
</dbReference>
<reference evidence="5" key="1">
    <citation type="submission" date="2016-10" db="EMBL/GenBank/DDBJ databases">
        <authorList>
            <person name="Varghese N."/>
            <person name="Submissions S."/>
        </authorList>
    </citation>
    <scope>NUCLEOTIDE SEQUENCE [LARGE SCALE GENOMIC DNA]</scope>
    <source>
        <strain evidence="5">DSM 25575</strain>
    </source>
</reference>
<dbReference type="PANTHER" id="PTHR13789:SF309">
    <property type="entry name" value="PUTATIVE (AFU_ORTHOLOGUE AFUA_6G14510)-RELATED"/>
    <property type="match status" value="1"/>
</dbReference>
<dbReference type="Pfam" id="PF01494">
    <property type="entry name" value="FAD_binding_3"/>
    <property type="match status" value="1"/>
</dbReference>
<dbReference type="PANTHER" id="PTHR13789">
    <property type="entry name" value="MONOOXYGENASE"/>
    <property type="match status" value="1"/>
</dbReference>
<feature type="domain" description="FAD-binding" evidence="3">
    <location>
        <begin position="4"/>
        <end position="304"/>
    </location>
</feature>
<name>A0A1I5D7V6_CHROL</name>